<name>A0A9W8RW41_9HYPO</name>
<feature type="domain" description="WSC" evidence="3">
    <location>
        <begin position="32"/>
        <end position="122"/>
    </location>
</feature>
<dbReference type="AlphaFoldDB" id="A0A9W8RW41"/>
<feature type="chain" id="PRO_5040857845" description="WSC domain-containing protein" evidence="2">
    <location>
        <begin position="18"/>
        <end position="229"/>
    </location>
</feature>
<sequence length="229" mass="23534">MAYKALTLFYLSTLVAGERALQAPTEEPILNQVTSQGCWSSLPVDGVEADAAGTFVSPGSCGNVCKKKRSPVAILHLAKCYCADTYPPKGALVKDDKCDWPCPGYPYEACGGKDAYSVLNLGLELAPGNADESSANSSESSSTLSDSTSTTSVISESTIATTAASTVSTAHPEEASAAHSEGPSTVADSKNDSTPASTPGPSSSTIPNNASGRLTSPVGNLVRVLRKLR</sequence>
<evidence type="ECO:0000256" key="1">
    <source>
        <dbReference type="SAM" id="MobiDB-lite"/>
    </source>
</evidence>
<evidence type="ECO:0000313" key="5">
    <source>
        <dbReference type="Proteomes" id="UP001152049"/>
    </source>
</evidence>
<comment type="caution">
    <text evidence="4">The sequence shown here is derived from an EMBL/GenBank/DDBJ whole genome shotgun (WGS) entry which is preliminary data.</text>
</comment>
<feature type="region of interest" description="Disordered" evidence="1">
    <location>
        <begin position="128"/>
        <end position="218"/>
    </location>
</feature>
<dbReference type="InterPro" id="IPR002889">
    <property type="entry name" value="WSC_carb-bd"/>
</dbReference>
<protein>
    <recommendedName>
        <fullName evidence="3">WSC domain-containing protein</fullName>
    </recommendedName>
</protein>
<evidence type="ECO:0000313" key="4">
    <source>
        <dbReference type="EMBL" id="KAJ4258179.1"/>
    </source>
</evidence>
<feature type="signal peptide" evidence="2">
    <location>
        <begin position="1"/>
        <end position="17"/>
    </location>
</feature>
<keyword evidence="5" id="KW-1185">Reference proteome</keyword>
<keyword evidence="2" id="KW-0732">Signal</keyword>
<proteinExistence type="predicted"/>
<dbReference type="EMBL" id="JAOQAZ010000016">
    <property type="protein sequence ID" value="KAJ4258179.1"/>
    <property type="molecule type" value="Genomic_DNA"/>
</dbReference>
<feature type="compositionally biased region" description="Polar residues" evidence="1">
    <location>
        <begin position="206"/>
        <end position="218"/>
    </location>
</feature>
<feature type="compositionally biased region" description="Low complexity" evidence="1">
    <location>
        <begin position="193"/>
        <end position="205"/>
    </location>
</feature>
<dbReference type="OrthoDB" id="2019572at2759"/>
<evidence type="ECO:0000259" key="3">
    <source>
        <dbReference type="PROSITE" id="PS51212"/>
    </source>
</evidence>
<dbReference type="PROSITE" id="PS51212">
    <property type="entry name" value="WSC"/>
    <property type="match status" value="1"/>
</dbReference>
<dbReference type="Proteomes" id="UP001152049">
    <property type="component" value="Unassembled WGS sequence"/>
</dbReference>
<accession>A0A9W8RW41</accession>
<reference evidence="4" key="1">
    <citation type="submission" date="2022-09" db="EMBL/GenBank/DDBJ databases">
        <title>Fusarium specimens isolated from Avocado Roots.</title>
        <authorList>
            <person name="Stajich J."/>
            <person name="Roper C."/>
            <person name="Heimlech-Rivalta G."/>
        </authorList>
    </citation>
    <scope>NUCLEOTIDE SEQUENCE</scope>
    <source>
        <strain evidence="4">CF00136</strain>
    </source>
</reference>
<feature type="compositionally biased region" description="Low complexity" evidence="1">
    <location>
        <begin position="129"/>
        <end position="170"/>
    </location>
</feature>
<evidence type="ECO:0000256" key="2">
    <source>
        <dbReference type="SAM" id="SignalP"/>
    </source>
</evidence>
<organism evidence="4 5">
    <name type="scientific">Fusarium torreyae</name>
    <dbReference type="NCBI Taxonomy" id="1237075"/>
    <lineage>
        <taxon>Eukaryota</taxon>
        <taxon>Fungi</taxon>
        <taxon>Dikarya</taxon>
        <taxon>Ascomycota</taxon>
        <taxon>Pezizomycotina</taxon>
        <taxon>Sordariomycetes</taxon>
        <taxon>Hypocreomycetidae</taxon>
        <taxon>Hypocreales</taxon>
        <taxon>Nectriaceae</taxon>
        <taxon>Fusarium</taxon>
    </lineage>
</organism>
<dbReference type="SMART" id="SM00321">
    <property type="entry name" value="WSC"/>
    <property type="match status" value="1"/>
</dbReference>
<gene>
    <name evidence="4" type="ORF">NW762_008324</name>
</gene>
<dbReference type="Pfam" id="PF01822">
    <property type="entry name" value="WSC"/>
    <property type="match status" value="1"/>
</dbReference>